<evidence type="ECO:0000313" key="1">
    <source>
        <dbReference type="EMBL" id="KAF8469299.1"/>
    </source>
</evidence>
<dbReference type="Proteomes" id="UP000759537">
    <property type="component" value="Unassembled WGS sequence"/>
</dbReference>
<name>A0A9P5JWT9_9AGAM</name>
<gene>
    <name evidence="1" type="ORF">DFH94DRAFT_230927</name>
</gene>
<reference evidence="1" key="2">
    <citation type="journal article" date="2020" name="Nat. Commun.">
        <title>Large-scale genome sequencing of mycorrhizal fungi provides insights into the early evolution of symbiotic traits.</title>
        <authorList>
            <person name="Miyauchi S."/>
            <person name="Kiss E."/>
            <person name="Kuo A."/>
            <person name="Drula E."/>
            <person name="Kohler A."/>
            <person name="Sanchez-Garcia M."/>
            <person name="Morin E."/>
            <person name="Andreopoulos B."/>
            <person name="Barry K.W."/>
            <person name="Bonito G."/>
            <person name="Buee M."/>
            <person name="Carver A."/>
            <person name="Chen C."/>
            <person name="Cichocki N."/>
            <person name="Clum A."/>
            <person name="Culley D."/>
            <person name="Crous P.W."/>
            <person name="Fauchery L."/>
            <person name="Girlanda M."/>
            <person name="Hayes R.D."/>
            <person name="Keri Z."/>
            <person name="LaButti K."/>
            <person name="Lipzen A."/>
            <person name="Lombard V."/>
            <person name="Magnuson J."/>
            <person name="Maillard F."/>
            <person name="Murat C."/>
            <person name="Nolan M."/>
            <person name="Ohm R.A."/>
            <person name="Pangilinan J."/>
            <person name="Pereira M.F."/>
            <person name="Perotto S."/>
            <person name="Peter M."/>
            <person name="Pfister S."/>
            <person name="Riley R."/>
            <person name="Sitrit Y."/>
            <person name="Stielow J.B."/>
            <person name="Szollosi G."/>
            <person name="Zifcakova L."/>
            <person name="Stursova M."/>
            <person name="Spatafora J.W."/>
            <person name="Tedersoo L."/>
            <person name="Vaario L.M."/>
            <person name="Yamada A."/>
            <person name="Yan M."/>
            <person name="Wang P."/>
            <person name="Xu J."/>
            <person name="Bruns T."/>
            <person name="Baldrian P."/>
            <person name="Vilgalys R."/>
            <person name="Dunand C."/>
            <person name="Henrissat B."/>
            <person name="Grigoriev I.V."/>
            <person name="Hibbett D."/>
            <person name="Nagy L.G."/>
            <person name="Martin F.M."/>
        </authorList>
    </citation>
    <scope>NUCLEOTIDE SEQUENCE</scope>
    <source>
        <strain evidence="1">Prilba</strain>
    </source>
</reference>
<comment type="caution">
    <text evidence="1">The sequence shown here is derived from an EMBL/GenBank/DDBJ whole genome shotgun (WGS) entry which is preliminary data.</text>
</comment>
<keyword evidence="2" id="KW-1185">Reference proteome</keyword>
<reference evidence="1" key="1">
    <citation type="submission" date="2019-10" db="EMBL/GenBank/DDBJ databases">
        <authorList>
            <consortium name="DOE Joint Genome Institute"/>
            <person name="Kuo A."/>
            <person name="Miyauchi S."/>
            <person name="Kiss E."/>
            <person name="Drula E."/>
            <person name="Kohler A."/>
            <person name="Sanchez-Garcia M."/>
            <person name="Andreopoulos B."/>
            <person name="Barry K.W."/>
            <person name="Bonito G."/>
            <person name="Buee M."/>
            <person name="Carver A."/>
            <person name="Chen C."/>
            <person name="Cichocki N."/>
            <person name="Clum A."/>
            <person name="Culley D."/>
            <person name="Crous P.W."/>
            <person name="Fauchery L."/>
            <person name="Girlanda M."/>
            <person name="Hayes R."/>
            <person name="Keri Z."/>
            <person name="LaButti K."/>
            <person name="Lipzen A."/>
            <person name="Lombard V."/>
            <person name="Magnuson J."/>
            <person name="Maillard F."/>
            <person name="Morin E."/>
            <person name="Murat C."/>
            <person name="Nolan M."/>
            <person name="Ohm R."/>
            <person name="Pangilinan J."/>
            <person name="Pereira M."/>
            <person name="Perotto S."/>
            <person name="Peter M."/>
            <person name="Riley R."/>
            <person name="Sitrit Y."/>
            <person name="Stielow B."/>
            <person name="Szollosi G."/>
            <person name="Zifcakova L."/>
            <person name="Stursova M."/>
            <person name="Spatafora J.W."/>
            <person name="Tedersoo L."/>
            <person name="Vaario L.-M."/>
            <person name="Yamada A."/>
            <person name="Yan M."/>
            <person name="Wang P."/>
            <person name="Xu J."/>
            <person name="Bruns T."/>
            <person name="Baldrian P."/>
            <person name="Vilgalys R."/>
            <person name="Henrissat B."/>
            <person name="Grigoriev I.V."/>
            <person name="Hibbett D."/>
            <person name="Nagy L.G."/>
            <person name="Martin F.M."/>
        </authorList>
    </citation>
    <scope>NUCLEOTIDE SEQUENCE</scope>
    <source>
        <strain evidence="1">Prilba</strain>
    </source>
</reference>
<dbReference type="AlphaFoldDB" id="A0A9P5JWT9"/>
<accession>A0A9P5JWT9</accession>
<dbReference type="EMBL" id="WHVB01000029">
    <property type="protein sequence ID" value="KAF8469299.1"/>
    <property type="molecule type" value="Genomic_DNA"/>
</dbReference>
<sequence length="150" mass="16559">MILVNWFPLSEGYCICPYWTIPGTKKTITFVIEHRQHPLLLIEVKPPSDFILDSGRDAAIVQLIQCLDTIGPTNQHTDRLYAISAIGKRWRACYALKGKGSEHGQAVDGVAEVTSLKSTDPACWSPDITSDASWAALNNIVETIKGYVSQ</sequence>
<protein>
    <submittedName>
        <fullName evidence="1">Uncharacterized protein</fullName>
    </submittedName>
</protein>
<proteinExistence type="predicted"/>
<evidence type="ECO:0000313" key="2">
    <source>
        <dbReference type="Proteomes" id="UP000759537"/>
    </source>
</evidence>
<organism evidence="1 2">
    <name type="scientific">Russula ochroleuca</name>
    <dbReference type="NCBI Taxonomy" id="152965"/>
    <lineage>
        <taxon>Eukaryota</taxon>
        <taxon>Fungi</taxon>
        <taxon>Dikarya</taxon>
        <taxon>Basidiomycota</taxon>
        <taxon>Agaricomycotina</taxon>
        <taxon>Agaricomycetes</taxon>
        <taxon>Russulales</taxon>
        <taxon>Russulaceae</taxon>
        <taxon>Russula</taxon>
    </lineage>
</organism>
<dbReference type="OrthoDB" id="5362978at2759"/>